<dbReference type="PANTHER" id="PTHR12110:SF53">
    <property type="entry name" value="BLR5974 PROTEIN"/>
    <property type="match status" value="1"/>
</dbReference>
<dbReference type="RefSeq" id="WP_269885240.1">
    <property type="nucleotide sequence ID" value="NZ_JAQAGZ010000026.1"/>
</dbReference>
<feature type="domain" description="Xylose isomerase-like TIM barrel" evidence="1">
    <location>
        <begin position="70"/>
        <end position="312"/>
    </location>
</feature>
<accession>A0ABT4QIJ3</accession>
<sequence length="351" mass="39352">MNTSQSNEHSSANIYEQIPTSHYLQNSRRGPYYTGDYKIGLNFYSFSHNLNSWMKGSTEGAPPIDTMEVIRFAKEAGFDAVDITSYYIPGYDNVTMPTKSDEEIYAYARSIKQLCSELGIAISGTGVKNDFADPSAERRALDVKRTKYWIDVAAEMGAPVMRVFNGAVPKDIESSDWETIARERIVPALRECAEYGASKGVVVGMQNHGDMVCTADQVIRILQWVDHPNIGLINDTGFFKTFRSQSGLGYSWYDDIEAVLPYTVNFQVKRKPAGADTDVLIDLEELFTRLRYSNYRGYIPLETLWVNGDANHPKDLSEPPFEQVRDFLNKIKAASESTKTKVQASTDSSAS</sequence>
<dbReference type="Proteomes" id="UP001527882">
    <property type="component" value="Unassembled WGS sequence"/>
</dbReference>
<dbReference type="EMBL" id="JAQAGZ010000026">
    <property type="protein sequence ID" value="MCZ8516706.1"/>
    <property type="molecule type" value="Genomic_DNA"/>
</dbReference>
<reference evidence="2 3" key="1">
    <citation type="submission" date="2022-12" db="EMBL/GenBank/DDBJ databases">
        <title>Draft genome sequence of Paenibacillus sp. dW9.</title>
        <authorList>
            <person name="Choi E.-W."/>
            <person name="Kim D.-U."/>
        </authorList>
    </citation>
    <scope>NUCLEOTIDE SEQUENCE [LARGE SCALE GENOMIC DNA]</scope>
    <source>
        <strain evidence="3">dW9</strain>
    </source>
</reference>
<gene>
    <name evidence="2" type="ORF">O9H85_30910</name>
</gene>
<proteinExistence type="predicted"/>
<comment type="caution">
    <text evidence="2">The sequence shown here is derived from an EMBL/GenBank/DDBJ whole genome shotgun (WGS) entry which is preliminary data.</text>
</comment>
<name>A0ABT4QIJ3_9BACL</name>
<evidence type="ECO:0000313" key="3">
    <source>
        <dbReference type="Proteomes" id="UP001527882"/>
    </source>
</evidence>
<keyword evidence="3" id="KW-1185">Reference proteome</keyword>
<keyword evidence="2" id="KW-0413">Isomerase</keyword>
<dbReference type="Pfam" id="PF01261">
    <property type="entry name" value="AP_endonuc_2"/>
    <property type="match status" value="1"/>
</dbReference>
<dbReference type="Gene3D" id="3.20.20.150">
    <property type="entry name" value="Divalent-metal-dependent TIM barrel enzymes"/>
    <property type="match status" value="1"/>
</dbReference>
<dbReference type="InterPro" id="IPR050312">
    <property type="entry name" value="IolE/XylAMocC-like"/>
</dbReference>
<dbReference type="PANTHER" id="PTHR12110">
    <property type="entry name" value="HYDROXYPYRUVATE ISOMERASE"/>
    <property type="match status" value="1"/>
</dbReference>
<organism evidence="2 3">
    <name type="scientific">Paenibacillus gyeongsangnamensis</name>
    <dbReference type="NCBI Taxonomy" id="3388067"/>
    <lineage>
        <taxon>Bacteria</taxon>
        <taxon>Bacillati</taxon>
        <taxon>Bacillota</taxon>
        <taxon>Bacilli</taxon>
        <taxon>Bacillales</taxon>
        <taxon>Paenibacillaceae</taxon>
        <taxon>Paenibacillus</taxon>
    </lineage>
</organism>
<dbReference type="InterPro" id="IPR036237">
    <property type="entry name" value="Xyl_isomerase-like_sf"/>
</dbReference>
<evidence type="ECO:0000313" key="2">
    <source>
        <dbReference type="EMBL" id="MCZ8516706.1"/>
    </source>
</evidence>
<dbReference type="InterPro" id="IPR013022">
    <property type="entry name" value="Xyl_isomerase-like_TIM-brl"/>
</dbReference>
<dbReference type="GO" id="GO:0016853">
    <property type="term" value="F:isomerase activity"/>
    <property type="evidence" value="ECO:0007669"/>
    <property type="project" value="UniProtKB-KW"/>
</dbReference>
<protein>
    <submittedName>
        <fullName evidence="2">Sugar phosphate isomerase/epimerase</fullName>
    </submittedName>
</protein>
<evidence type="ECO:0000259" key="1">
    <source>
        <dbReference type="Pfam" id="PF01261"/>
    </source>
</evidence>
<dbReference type="SUPFAM" id="SSF51658">
    <property type="entry name" value="Xylose isomerase-like"/>
    <property type="match status" value="1"/>
</dbReference>